<evidence type="ECO:0000313" key="1">
    <source>
        <dbReference type="EMBL" id="WDE12001.1"/>
    </source>
</evidence>
<sequence>MKAISQYPILVLTGHCFLPGSKVSEHCQVNAVIGSKQLPFASLDTSFPSYKPNALRAISLFIGTEVFISSPH</sequence>
<name>A0ABY7VEL0_9GAMM</name>
<evidence type="ECO:0000313" key="2">
    <source>
        <dbReference type="Proteomes" id="UP001215231"/>
    </source>
</evidence>
<dbReference type="EMBL" id="CP059693">
    <property type="protein sequence ID" value="WDE12001.1"/>
    <property type="molecule type" value="Genomic_DNA"/>
</dbReference>
<keyword evidence="2" id="KW-1185">Reference proteome</keyword>
<reference evidence="1 2" key="1">
    <citation type="journal article" date="2022" name="Mar. Drugs">
        <title>Bioassay-Guided Fractionation Leads to the Detection of Cholic Acid Generated by the Rare Thalassomonas sp.</title>
        <authorList>
            <person name="Pheiffer F."/>
            <person name="Schneider Y.K."/>
            <person name="Hansen E.H."/>
            <person name="Andersen J.H."/>
            <person name="Isaksson J."/>
            <person name="Busche T."/>
            <person name="R C."/>
            <person name="Kalinowski J."/>
            <person name="Zyl L.V."/>
            <person name="Trindade M."/>
        </authorList>
    </citation>
    <scope>NUCLEOTIDE SEQUENCE [LARGE SCALE GENOMIC DNA]</scope>
    <source>
        <strain evidence="1 2">A5K-61T</strain>
    </source>
</reference>
<dbReference type="RefSeq" id="WP_274052229.1">
    <property type="nucleotide sequence ID" value="NZ_CP059693.1"/>
</dbReference>
<protein>
    <submittedName>
        <fullName evidence="1">Uncharacterized protein</fullName>
    </submittedName>
</protein>
<gene>
    <name evidence="1" type="ORF">H3N35_00465</name>
</gene>
<proteinExistence type="predicted"/>
<accession>A0ABY7VEL0</accession>
<dbReference type="Proteomes" id="UP001215231">
    <property type="component" value="Chromosome"/>
</dbReference>
<organism evidence="1 2">
    <name type="scientific">Thalassomonas haliotis</name>
    <dbReference type="NCBI Taxonomy" id="485448"/>
    <lineage>
        <taxon>Bacteria</taxon>
        <taxon>Pseudomonadati</taxon>
        <taxon>Pseudomonadota</taxon>
        <taxon>Gammaproteobacteria</taxon>
        <taxon>Alteromonadales</taxon>
        <taxon>Colwelliaceae</taxon>
        <taxon>Thalassomonas</taxon>
    </lineage>
</organism>